<sequence>MHEKIDGYKSYTMKPVPSLRAAKAIRVHPLNVIERLAIADHLDYERYNQDEIHLSLPGRRCEHDLSIVWNGELEQVELYLLIESRVLSGHR</sequence>
<dbReference type="Proteomes" id="UP000885806">
    <property type="component" value="Unassembled WGS sequence"/>
</dbReference>
<feature type="non-terminal residue" evidence="1">
    <location>
        <position position="91"/>
    </location>
</feature>
<dbReference type="EMBL" id="DROP01000131">
    <property type="protein sequence ID" value="HHI88693.1"/>
    <property type="molecule type" value="Genomic_DNA"/>
</dbReference>
<dbReference type="AlphaFoldDB" id="A0A7V5U106"/>
<accession>A0A7V5U106</accession>
<evidence type="ECO:0000313" key="1">
    <source>
        <dbReference type="EMBL" id="HHI88693.1"/>
    </source>
</evidence>
<comment type="caution">
    <text evidence="1">The sequence shown here is derived from an EMBL/GenBank/DDBJ whole genome shotgun (WGS) entry which is preliminary data.</text>
</comment>
<gene>
    <name evidence="1" type="ORF">ENK01_01955</name>
</gene>
<protein>
    <submittedName>
        <fullName evidence="1">Uncharacterized protein</fullName>
    </submittedName>
</protein>
<name>A0A7V5U106_9PROT</name>
<organism evidence="1">
    <name type="scientific">Hellea balneolensis</name>
    <dbReference type="NCBI Taxonomy" id="287478"/>
    <lineage>
        <taxon>Bacteria</taxon>
        <taxon>Pseudomonadati</taxon>
        <taxon>Pseudomonadota</taxon>
        <taxon>Alphaproteobacteria</taxon>
        <taxon>Maricaulales</taxon>
        <taxon>Robiginitomaculaceae</taxon>
        <taxon>Hellea</taxon>
    </lineage>
</organism>
<reference evidence="1" key="1">
    <citation type="journal article" date="2020" name="mSystems">
        <title>Genome- and Community-Level Interaction Insights into Carbon Utilization and Element Cycling Functions of Hydrothermarchaeota in Hydrothermal Sediment.</title>
        <authorList>
            <person name="Zhou Z."/>
            <person name="Liu Y."/>
            <person name="Xu W."/>
            <person name="Pan J."/>
            <person name="Luo Z.H."/>
            <person name="Li M."/>
        </authorList>
    </citation>
    <scope>NUCLEOTIDE SEQUENCE [LARGE SCALE GENOMIC DNA]</scope>
    <source>
        <strain evidence="1">HyVt-538</strain>
    </source>
</reference>
<proteinExistence type="predicted"/>